<evidence type="ECO:0000313" key="1">
    <source>
        <dbReference type="EMBL" id="GBP08004.1"/>
    </source>
</evidence>
<organism evidence="1 2">
    <name type="scientific">Eumeta variegata</name>
    <name type="common">Bagworm moth</name>
    <name type="synonym">Eumeta japonica</name>
    <dbReference type="NCBI Taxonomy" id="151549"/>
    <lineage>
        <taxon>Eukaryota</taxon>
        <taxon>Metazoa</taxon>
        <taxon>Ecdysozoa</taxon>
        <taxon>Arthropoda</taxon>
        <taxon>Hexapoda</taxon>
        <taxon>Insecta</taxon>
        <taxon>Pterygota</taxon>
        <taxon>Neoptera</taxon>
        <taxon>Endopterygota</taxon>
        <taxon>Lepidoptera</taxon>
        <taxon>Glossata</taxon>
        <taxon>Ditrysia</taxon>
        <taxon>Tineoidea</taxon>
        <taxon>Psychidae</taxon>
        <taxon>Oiketicinae</taxon>
        <taxon>Eumeta</taxon>
    </lineage>
</organism>
<dbReference type="Proteomes" id="UP000299102">
    <property type="component" value="Unassembled WGS sequence"/>
</dbReference>
<dbReference type="AlphaFoldDB" id="A0A4C1T1J9"/>
<keyword evidence="2" id="KW-1185">Reference proteome</keyword>
<protein>
    <submittedName>
        <fullName evidence="1">Uncharacterized protein</fullName>
    </submittedName>
</protein>
<dbReference type="OrthoDB" id="410104at2759"/>
<proteinExistence type="predicted"/>
<reference evidence="1 2" key="1">
    <citation type="journal article" date="2019" name="Commun. Biol.">
        <title>The bagworm genome reveals a unique fibroin gene that provides high tensile strength.</title>
        <authorList>
            <person name="Kono N."/>
            <person name="Nakamura H."/>
            <person name="Ohtoshi R."/>
            <person name="Tomita M."/>
            <person name="Numata K."/>
            <person name="Arakawa K."/>
        </authorList>
    </citation>
    <scope>NUCLEOTIDE SEQUENCE [LARGE SCALE GENOMIC DNA]</scope>
</reference>
<gene>
    <name evidence="1" type="ORF">EVAR_78127_1</name>
</gene>
<sequence length="202" mass="23095">MGKYGYGVCNKRGQRLLSYGYQYKFSVMNSFFKKKESRRWTWISPNQKTCNEIDFIMTNHHKLMTNVEILSKGVTEIELAHDLRMPAVSDLHFRALGTAQWRQILFITLLLASLCKFTCGRDTLCSNLPQHENGPARAMRCHTLSEYRREVTASAIAFRASESSGGSLSFVAPLPQHRIFYSHLRVQQCITNSFGIANVHGR</sequence>
<evidence type="ECO:0000313" key="2">
    <source>
        <dbReference type="Proteomes" id="UP000299102"/>
    </source>
</evidence>
<accession>A0A4C1T1J9</accession>
<comment type="caution">
    <text evidence="1">The sequence shown here is derived from an EMBL/GenBank/DDBJ whole genome shotgun (WGS) entry which is preliminary data.</text>
</comment>
<dbReference type="EMBL" id="BGZK01000028">
    <property type="protein sequence ID" value="GBP08004.1"/>
    <property type="molecule type" value="Genomic_DNA"/>
</dbReference>
<name>A0A4C1T1J9_EUMVA</name>